<feature type="compositionally biased region" description="Low complexity" evidence="1">
    <location>
        <begin position="132"/>
        <end position="142"/>
    </location>
</feature>
<evidence type="ECO:0000313" key="2">
    <source>
        <dbReference type="EMBL" id="GAQ90362.1"/>
    </source>
</evidence>
<proteinExistence type="predicted"/>
<accession>A0A1Y1IJQ5</accession>
<organism evidence="2 3">
    <name type="scientific">Klebsormidium nitens</name>
    <name type="common">Green alga</name>
    <name type="synonym">Ulothrix nitens</name>
    <dbReference type="NCBI Taxonomy" id="105231"/>
    <lineage>
        <taxon>Eukaryota</taxon>
        <taxon>Viridiplantae</taxon>
        <taxon>Streptophyta</taxon>
        <taxon>Klebsormidiophyceae</taxon>
        <taxon>Klebsormidiales</taxon>
        <taxon>Klebsormidiaceae</taxon>
        <taxon>Klebsormidium</taxon>
    </lineage>
</organism>
<feature type="region of interest" description="Disordered" evidence="1">
    <location>
        <begin position="127"/>
        <end position="150"/>
    </location>
</feature>
<evidence type="ECO:0000313" key="3">
    <source>
        <dbReference type="Proteomes" id="UP000054558"/>
    </source>
</evidence>
<dbReference type="AlphaFoldDB" id="A0A1Y1IJQ5"/>
<gene>
    <name evidence="2" type="ORF">KFL_006320010</name>
</gene>
<evidence type="ECO:0000256" key="1">
    <source>
        <dbReference type="SAM" id="MobiDB-lite"/>
    </source>
</evidence>
<dbReference type="Proteomes" id="UP000054558">
    <property type="component" value="Unassembled WGS sequence"/>
</dbReference>
<name>A0A1Y1IJQ5_KLENI</name>
<reference evidence="2 3" key="1">
    <citation type="journal article" date="2014" name="Nat. Commun.">
        <title>Klebsormidium flaccidum genome reveals primary factors for plant terrestrial adaptation.</title>
        <authorList>
            <person name="Hori K."/>
            <person name="Maruyama F."/>
            <person name="Fujisawa T."/>
            <person name="Togashi T."/>
            <person name="Yamamoto N."/>
            <person name="Seo M."/>
            <person name="Sato S."/>
            <person name="Yamada T."/>
            <person name="Mori H."/>
            <person name="Tajima N."/>
            <person name="Moriyama T."/>
            <person name="Ikeuchi M."/>
            <person name="Watanabe M."/>
            <person name="Wada H."/>
            <person name="Kobayashi K."/>
            <person name="Saito M."/>
            <person name="Masuda T."/>
            <person name="Sasaki-Sekimoto Y."/>
            <person name="Mashiguchi K."/>
            <person name="Awai K."/>
            <person name="Shimojima M."/>
            <person name="Masuda S."/>
            <person name="Iwai M."/>
            <person name="Nobusawa T."/>
            <person name="Narise T."/>
            <person name="Kondo S."/>
            <person name="Saito H."/>
            <person name="Sato R."/>
            <person name="Murakawa M."/>
            <person name="Ihara Y."/>
            <person name="Oshima-Yamada Y."/>
            <person name="Ohtaka K."/>
            <person name="Satoh M."/>
            <person name="Sonobe K."/>
            <person name="Ishii M."/>
            <person name="Ohtani R."/>
            <person name="Kanamori-Sato M."/>
            <person name="Honoki R."/>
            <person name="Miyazaki D."/>
            <person name="Mochizuki H."/>
            <person name="Umetsu J."/>
            <person name="Higashi K."/>
            <person name="Shibata D."/>
            <person name="Kamiya Y."/>
            <person name="Sato N."/>
            <person name="Nakamura Y."/>
            <person name="Tabata S."/>
            <person name="Ida S."/>
            <person name="Kurokawa K."/>
            <person name="Ohta H."/>
        </authorList>
    </citation>
    <scope>NUCLEOTIDE SEQUENCE [LARGE SCALE GENOMIC DNA]</scope>
    <source>
        <strain evidence="2 3">NIES-2285</strain>
    </source>
</reference>
<protein>
    <submittedName>
        <fullName evidence="2">Uncharacterized protein</fullName>
    </submittedName>
</protein>
<keyword evidence="3" id="KW-1185">Reference proteome</keyword>
<dbReference type="EMBL" id="DF237581">
    <property type="protein sequence ID" value="GAQ90362.1"/>
    <property type="molecule type" value="Genomic_DNA"/>
</dbReference>
<sequence>MAWGYGGQVLSAEDSGGSTVAGFPPAYATGSLTPIAGCPNMRYLGTMSNAGPHCSSPDLCSPDRYYEDHNARCNAELQSTAQDLEPVSDSFLGVSRKEAVLGTANPLFDQSRSPSEIDLHSGGARLVEGARPRSSGSLSPSSYTEGLFGVRRPPRSPLRGFMTARQIFSTPERDRSDETDDLCQFASPWQGDSGRDGTPGGARDFSGCVQERQATLGLSFWERIELAKSGKFDNKVQGETDAKGGALPIPFGSLEASFQTPSGDSLPLAEPFEPPAAEEQALKTAGSGLSSLTAVAGVSELQQFSERLRAEAAAMDDMTSTELAGAAGIGRYRLSEGGHLVGQAGATSGGKSEAAWTTTLAKQGARTSEWGNEDVEAPGGHPHDSMRAIVHRILSKGKRQTIHVALPLGGTATWTTGGAALQEAYREEEDLDAWAWEDVCYPSESPSSPALTSYCAAPSFLDVRKQTLKNVEKGAKSSLYCGYVDDLVHKVFYRGTLTQGSQGPPPSHGLVIPKMAVKALSQSLTNWVNILE</sequence>